<dbReference type="OrthoDB" id="631295at2"/>
<keyword evidence="3" id="KW-1185">Reference proteome</keyword>
<name>A0A3N0EA39_SINP1</name>
<gene>
    <name evidence="2" type="ORF">ED312_13575</name>
</gene>
<dbReference type="InterPro" id="IPR025970">
    <property type="entry name" value="SusE"/>
</dbReference>
<reference evidence="2 3" key="1">
    <citation type="submission" date="2018-10" db="EMBL/GenBank/DDBJ databases">
        <title>Sinomicrobium pectinilyticum sp. nov., a pectinase-producing bacterium isolated from alkaline and saline soil, and emended description of the genus Sinomicrobium.</title>
        <authorList>
            <person name="Cheng B."/>
            <person name="Li C."/>
            <person name="Lai Q."/>
            <person name="Du M."/>
            <person name="Shao Z."/>
            <person name="Xu P."/>
            <person name="Yang C."/>
        </authorList>
    </citation>
    <scope>NUCLEOTIDE SEQUENCE [LARGE SCALE GENOMIC DNA]</scope>
    <source>
        <strain evidence="2 3">5DNS001</strain>
    </source>
</reference>
<dbReference type="Pfam" id="PF14292">
    <property type="entry name" value="SusE"/>
    <property type="match status" value="1"/>
</dbReference>
<evidence type="ECO:0000313" key="2">
    <source>
        <dbReference type="EMBL" id="RNL84711.1"/>
    </source>
</evidence>
<protein>
    <recommendedName>
        <fullName evidence="1">SusE outer membrane protein domain-containing protein</fullName>
    </recommendedName>
</protein>
<accession>A0A3N0EA39</accession>
<organism evidence="2 3">
    <name type="scientific">Sinomicrobium pectinilyticum</name>
    <dbReference type="NCBI Taxonomy" id="1084421"/>
    <lineage>
        <taxon>Bacteria</taxon>
        <taxon>Pseudomonadati</taxon>
        <taxon>Bacteroidota</taxon>
        <taxon>Flavobacteriia</taxon>
        <taxon>Flavobacteriales</taxon>
        <taxon>Flavobacteriaceae</taxon>
        <taxon>Sinomicrobium</taxon>
    </lineage>
</organism>
<proteinExistence type="predicted"/>
<comment type="caution">
    <text evidence="2">The sequence shown here is derived from an EMBL/GenBank/DDBJ whole genome shotgun (WGS) entry which is preliminary data.</text>
</comment>
<feature type="domain" description="SusE outer membrane protein" evidence="1">
    <location>
        <begin position="46"/>
        <end position="151"/>
    </location>
</feature>
<evidence type="ECO:0000259" key="1">
    <source>
        <dbReference type="Pfam" id="PF14292"/>
    </source>
</evidence>
<evidence type="ECO:0000313" key="3">
    <source>
        <dbReference type="Proteomes" id="UP000267469"/>
    </source>
</evidence>
<dbReference type="Proteomes" id="UP000267469">
    <property type="component" value="Unassembled WGS sequence"/>
</dbReference>
<dbReference type="EMBL" id="RJTM01000094">
    <property type="protein sequence ID" value="RNL84711.1"/>
    <property type="molecule type" value="Genomic_DNA"/>
</dbReference>
<dbReference type="AlphaFoldDB" id="A0A3N0EA39"/>
<sequence>MFKISLDIKGFGRPIKNDKNNQMKTIFTKLAFLALIVFSVTGCSDDDKLPDVKVSAVNALYAPEDDLLVRLEGKGSVFFEWEAAKSEDNGVVLYDVLFDTAEGDFSNPVYVTTSEGKGFQNTLTLSYEDLTAIAAMAGIEADATGKLKWTVHSSRGLDIVESDVSRTIELERPEEVYIPEQLFLTGTATEGGEDLAAATGLKKTGTATYEIYAALNSGSYQFTDAKTGTPNTYFIEGDKLEENGTATFDGEEGVYRIKLDLNDNSVEVARVEKMELWFAPFGEFLFELPYAGNGSWLAVDEMIEFKQEDWGRDERYKFRMTLVQDGNTLEEWYGSVNNDNSRPDSNTPASYWYMVSVTDDRWNNCFKFAEAVDMHTVNVEVIFNAEVTDYTHEVTVTD</sequence>